<gene>
    <name evidence="2" type="ORF">CGC58_00750</name>
</gene>
<protein>
    <submittedName>
        <fullName evidence="2">FeoB-associated Cys-rich membrane protein</fullName>
    </submittedName>
</protein>
<feature type="transmembrane region" description="Helical" evidence="1">
    <location>
        <begin position="6"/>
        <end position="25"/>
    </location>
</feature>
<accession>A0A250FTA8</accession>
<keyword evidence="1" id="KW-0472">Membrane</keyword>
<reference evidence="3" key="1">
    <citation type="submission" date="2017-06" db="EMBL/GenBank/DDBJ databases">
        <title>Capnocytophaga spp. assemblies.</title>
        <authorList>
            <person name="Gulvik C.A."/>
        </authorList>
    </citation>
    <scope>NUCLEOTIDE SEQUENCE [LARGE SCALE GENOMIC DNA]</scope>
    <source>
        <strain evidence="3">H2177</strain>
    </source>
</reference>
<name>A0A250FTA8_9FLAO</name>
<evidence type="ECO:0000313" key="2">
    <source>
        <dbReference type="EMBL" id="ATA88389.1"/>
    </source>
</evidence>
<evidence type="ECO:0000256" key="1">
    <source>
        <dbReference type="SAM" id="Phobius"/>
    </source>
</evidence>
<sequence>MGIQEVIAYVLVLIAVFFLVKKFFLTNKKKKSCGKDDNQCKCG</sequence>
<dbReference type="KEGG" id="csto:CGC58_00750"/>
<organism evidence="2 3">
    <name type="scientific">Capnocytophaga stomatis</name>
    <dbReference type="NCBI Taxonomy" id="1848904"/>
    <lineage>
        <taxon>Bacteria</taxon>
        <taxon>Pseudomonadati</taxon>
        <taxon>Bacteroidota</taxon>
        <taxon>Flavobacteriia</taxon>
        <taxon>Flavobacteriales</taxon>
        <taxon>Flavobacteriaceae</taxon>
        <taxon>Capnocytophaga</taxon>
    </lineage>
</organism>
<keyword evidence="1" id="KW-0812">Transmembrane</keyword>
<dbReference type="Proteomes" id="UP000217348">
    <property type="component" value="Chromosome"/>
</dbReference>
<proteinExistence type="predicted"/>
<evidence type="ECO:0000313" key="3">
    <source>
        <dbReference type="Proteomes" id="UP000217348"/>
    </source>
</evidence>
<dbReference type="AlphaFoldDB" id="A0A250FTA8"/>
<keyword evidence="1" id="KW-1133">Transmembrane helix</keyword>
<dbReference type="EMBL" id="CP022387">
    <property type="protein sequence ID" value="ATA88389.1"/>
    <property type="molecule type" value="Genomic_DNA"/>
</dbReference>